<dbReference type="Proteomes" id="UP000050525">
    <property type="component" value="Unassembled WGS sequence"/>
</dbReference>
<dbReference type="EMBL" id="AKHW03005461">
    <property type="protein sequence ID" value="KYO27003.1"/>
    <property type="molecule type" value="Genomic_DNA"/>
</dbReference>
<organism evidence="1 2">
    <name type="scientific">Alligator mississippiensis</name>
    <name type="common">American alligator</name>
    <dbReference type="NCBI Taxonomy" id="8496"/>
    <lineage>
        <taxon>Eukaryota</taxon>
        <taxon>Metazoa</taxon>
        <taxon>Chordata</taxon>
        <taxon>Craniata</taxon>
        <taxon>Vertebrata</taxon>
        <taxon>Euteleostomi</taxon>
        <taxon>Archelosauria</taxon>
        <taxon>Archosauria</taxon>
        <taxon>Crocodylia</taxon>
        <taxon>Alligatoridae</taxon>
        <taxon>Alligatorinae</taxon>
        <taxon>Alligator</taxon>
    </lineage>
</organism>
<proteinExistence type="predicted"/>
<dbReference type="AlphaFoldDB" id="A0A151MRA7"/>
<gene>
    <name evidence="1" type="ORF">Y1Q_0019406</name>
</gene>
<evidence type="ECO:0000313" key="1">
    <source>
        <dbReference type="EMBL" id="KYO27003.1"/>
    </source>
</evidence>
<comment type="caution">
    <text evidence="1">The sequence shown here is derived from an EMBL/GenBank/DDBJ whole genome shotgun (WGS) entry which is preliminary data.</text>
</comment>
<accession>A0A151MRA7</accession>
<reference evidence="1 2" key="1">
    <citation type="journal article" date="2012" name="Genome Biol.">
        <title>Sequencing three crocodilian genomes to illuminate the evolution of archosaurs and amniotes.</title>
        <authorList>
            <person name="St John J.A."/>
            <person name="Braun E.L."/>
            <person name="Isberg S.R."/>
            <person name="Miles L.G."/>
            <person name="Chong A.Y."/>
            <person name="Gongora J."/>
            <person name="Dalzell P."/>
            <person name="Moran C."/>
            <person name="Bed'hom B."/>
            <person name="Abzhanov A."/>
            <person name="Burgess S.C."/>
            <person name="Cooksey A.M."/>
            <person name="Castoe T.A."/>
            <person name="Crawford N.G."/>
            <person name="Densmore L.D."/>
            <person name="Drew J.C."/>
            <person name="Edwards S.V."/>
            <person name="Faircloth B.C."/>
            <person name="Fujita M.K."/>
            <person name="Greenwold M.J."/>
            <person name="Hoffmann F.G."/>
            <person name="Howard J.M."/>
            <person name="Iguchi T."/>
            <person name="Janes D.E."/>
            <person name="Khan S.Y."/>
            <person name="Kohno S."/>
            <person name="de Koning A.J."/>
            <person name="Lance S.L."/>
            <person name="McCarthy F.M."/>
            <person name="McCormack J.E."/>
            <person name="Merchant M.E."/>
            <person name="Peterson D.G."/>
            <person name="Pollock D.D."/>
            <person name="Pourmand N."/>
            <person name="Raney B.J."/>
            <person name="Roessler K.A."/>
            <person name="Sanford J.R."/>
            <person name="Sawyer R.H."/>
            <person name="Schmidt C.J."/>
            <person name="Triplett E.W."/>
            <person name="Tuberville T.D."/>
            <person name="Venegas-Anaya M."/>
            <person name="Howard J.T."/>
            <person name="Jarvis E.D."/>
            <person name="Guillette L.J.Jr."/>
            <person name="Glenn T.C."/>
            <person name="Green R.E."/>
            <person name="Ray D.A."/>
        </authorList>
    </citation>
    <scope>NUCLEOTIDE SEQUENCE [LARGE SCALE GENOMIC DNA]</scope>
    <source>
        <strain evidence="1">KSC_2009_1</strain>
    </source>
</reference>
<name>A0A151MRA7_ALLMI</name>
<evidence type="ECO:0000313" key="2">
    <source>
        <dbReference type="Proteomes" id="UP000050525"/>
    </source>
</evidence>
<protein>
    <submittedName>
        <fullName evidence="1">Uncharacterized protein</fullName>
    </submittedName>
</protein>
<keyword evidence="2" id="KW-1185">Reference proteome</keyword>
<sequence>MGGPKKRTYLAKPRHTLTLGKVKETELSVEPRISTPARNEGGDKNTALGNRKQDHIEMVLQDGHLLCFFFLYLIRLDRQLWTDGRCSIIKVAGLYHKTVTGILKIEK</sequence>